<dbReference type="InterPro" id="IPR000253">
    <property type="entry name" value="FHA_dom"/>
</dbReference>
<dbReference type="SUPFAM" id="SSF49879">
    <property type="entry name" value="SMAD/FHA domain"/>
    <property type="match status" value="1"/>
</dbReference>
<evidence type="ECO:0000259" key="2">
    <source>
        <dbReference type="PROSITE" id="PS50006"/>
    </source>
</evidence>
<dbReference type="EMBL" id="JAJHNU010000002">
    <property type="protein sequence ID" value="MDN4121691.1"/>
    <property type="molecule type" value="Genomic_DNA"/>
</dbReference>
<dbReference type="Gene3D" id="3.40.50.300">
    <property type="entry name" value="P-loop containing nucleotide triphosphate hydrolases"/>
    <property type="match status" value="1"/>
</dbReference>
<gene>
    <name evidence="3" type="primary">tadA</name>
    <name evidence="3" type="ORF">LMS43_10350</name>
</gene>
<dbReference type="InterPro" id="IPR027417">
    <property type="entry name" value="P-loop_NTPase"/>
</dbReference>
<reference evidence="3" key="1">
    <citation type="submission" date="2021-11" db="EMBL/GenBank/DDBJ databases">
        <title>Draft genome sequence of Alcaligenes endophyticus type strain CCUG 75668T.</title>
        <authorList>
            <person name="Salva-Serra F."/>
            <person name="Duran R.E."/>
            <person name="Seeger M."/>
            <person name="Moore E.R.B."/>
            <person name="Jaen-Luchoro D."/>
        </authorList>
    </citation>
    <scope>NUCLEOTIDE SEQUENCE</scope>
    <source>
        <strain evidence="3">CCUG 75668</strain>
    </source>
</reference>
<protein>
    <submittedName>
        <fullName evidence="3">Flp pilus assembly complex ATPase component TadA</fullName>
    </submittedName>
</protein>
<dbReference type="InterPro" id="IPR001482">
    <property type="entry name" value="T2SS/T4SS_dom"/>
</dbReference>
<dbReference type="RefSeq" id="WP_266124358.1">
    <property type="nucleotide sequence ID" value="NZ_JAJHNU010000002.1"/>
</dbReference>
<proteinExistence type="inferred from homology"/>
<dbReference type="CDD" id="cd01130">
    <property type="entry name" value="VirB11-like_ATPase"/>
    <property type="match status" value="1"/>
</dbReference>
<dbReference type="Gene3D" id="3.30.450.380">
    <property type="match status" value="1"/>
</dbReference>
<evidence type="ECO:0000313" key="4">
    <source>
        <dbReference type="Proteomes" id="UP001168613"/>
    </source>
</evidence>
<dbReference type="PROSITE" id="PS50006">
    <property type="entry name" value="FHA_DOMAIN"/>
    <property type="match status" value="1"/>
</dbReference>
<sequence length="545" mass="60047">MIDRLNVEVSVTGQGVQQHTVLLPLELGRGHPILAPRSLMLARRHAAILRRASGLYLQDLGSLLGTRLNGVRVSSEQIIEAGDVIELGPYRIRILDFQLVNLARQEQEIILSAGHQPDESDSTPEARLNLAQPSDELSAQLWAALSRLHAELLVRLDLARRDLSQVSDKALYQEAYELMGQILTADYSYTAAQKQYLQKAVCDEALRLGALEVLLADGQVSEIMVNRFDCIYIEKSGRLLRSSVRFSSEHAFRAVLDRIVAPLGRRLDEQSPLVDARLSDGSRVHAVIAPIALQGACLTVRKFPQHTLSMADWQVSGGLSSDMAAFLHQCVLARINCLLVGGTGTGKTSLLNALSTWIPEHERIVTIEDTAELRLQHQNLVALEARPPNSEGSGNIDIRELLRNALRMRPDRIIVGECRGAEAFDMLSAMNTGHEGSLSTLHANSPRDALSRLESMVLMAGLELPLSVVREHIVASVQCLVQLRRLPCGRRLIDEIVEVSGIESGRIQTQSLYRYHSEPSPVFIASELAAQSPRLRSVWAGLMAS</sequence>
<dbReference type="InterPro" id="IPR050921">
    <property type="entry name" value="T4SS_GSP_E_ATPase"/>
</dbReference>
<comment type="similarity">
    <text evidence="1">Belongs to the GSP E family.</text>
</comment>
<dbReference type="SUPFAM" id="SSF52540">
    <property type="entry name" value="P-loop containing nucleoside triphosphate hydrolases"/>
    <property type="match status" value="1"/>
</dbReference>
<evidence type="ECO:0000313" key="3">
    <source>
        <dbReference type="EMBL" id="MDN4121691.1"/>
    </source>
</evidence>
<dbReference type="PANTHER" id="PTHR30486">
    <property type="entry name" value="TWITCHING MOTILITY PROTEIN PILT"/>
    <property type="match status" value="1"/>
</dbReference>
<comment type="caution">
    <text evidence="3">The sequence shown here is derived from an EMBL/GenBank/DDBJ whole genome shotgun (WGS) entry which is preliminary data.</text>
</comment>
<dbReference type="PANTHER" id="PTHR30486:SF15">
    <property type="entry name" value="TYPE II_IV SECRETION SYSTEM ATPASE"/>
    <property type="match status" value="1"/>
</dbReference>
<dbReference type="Pfam" id="PF00498">
    <property type="entry name" value="FHA"/>
    <property type="match status" value="1"/>
</dbReference>
<dbReference type="CDD" id="cd00060">
    <property type="entry name" value="FHA"/>
    <property type="match status" value="1"/>
</dbReference>
<dbReference type="Gene3D" id="2.60.200.20">
    <property type="match status" value="1"/>
</dbReference>
<dbReference type="Pfam" id="PF00437">
    <property type="entry name" value="T2SSE"/>
    <property type="match status" value="1"/>
</dbReference>
<accession>A0ABT8EK71</accession>
<name>A0ABT8EK71_9BURK</name>
<evidence type="ECO:0000256" key="1">
    <source>
        <dbReference type="ARBA" id="ARBA00006611"/>
    </source>
</evidence>
<feature type="domain" description="FHA" evidence="2">
    <location>
        <begin position="41"/>
        <end position="73"/>
    </location>
</feature>
<dbReference type="Proteomes" id="UP001168613">
    <property type="component" value="Unassembled WGS sequence"/>
</dbReference>
<organism evidence="3 4">
    <name type="scientific">Alcaligenes endophyticus</name>
    <dbReference type="NCBI Taxonomy" id="1929088"/>
    <lineage>
        <taxon>Bacteria</taxon>
        <taxon>Pseudomonadati</taxon>
        <taxon>Pseudomonadota</taxon>
        <taxon>Betaproteobacteria</taxon>
        <taxon>Burkholderiales</taxon>
        <taxon>Alcaligenaceae</taxon>
        <taxon>Alcaligenes</taxon>
    </lineage>
</organism>
<keyword evidence="4" id="KW-1185">Reference proteome</keyword>
<dbReference type="InterPro" id="IPR008984">
    <property type="entry name" value="SMAD_FHA_dom_sf"/>
</dbReference>